<dbReference type="AlphaFoldDB" id="A0A0R1S540"/>
<evidence type="ECO:0000256" key="2">
    <source>
        <dbReference type="SAM" id="Phobius"/>
    </source>
</evidence>
<keyword evidence="2" id="KW-0472">Membrane</keyword>
<evidence type="ECO:0000259" key="3">
    <source>
        <dbReference type="Pfam" id="PF02517"/>
    </source>
</evidence>
<name>A0A0R1S540_9LACO</name>
<protein>
    <recommendedName>
        <fullName evidence="3">CAAX prenyl protease 2/Lysostaphin resistance protein A-like domain-containing protein</fullName>
    </recommendedName>
</protein>
<reference evidence="4 5" key="1">
    <citation type="journal article" date="2015" name="Genome Announc.">
        <title>Expanding the biotechnology potential of lactobacilli through comparative genomics of 213 strains and associated genera.</title>
        <authorList>
            <person name="Sun Z."/>
            <person name="Harris H.M."/>
            <person name="McCann A."/>
            <person name="Guo C."/>
            <person name="Argimon S."/>
            <person name="Zhang W."/>
            <person name="Yang X."/>
            <person name="Jeffery I.B."/>
            <person name="Cooney J.C."/>
            <person name="Kagawa T.F."/>
            <person name="Liu W."/>
            <person name="Song Y."/>
            <person name="Salvetti E."/>
            <person name="Wrobel A."/>
            <person name="Rasinkangas P."/>
            <person name="Parkhill J."/>
            <person name="Rea M.C."/>
            <person name="O'Sullivan O."/>
            <person name="Ritari J."/>
            <person name="Douillard F.P."/>
            <person name="Paul Ross R."/>
            <person name="Yang R."/>
            <person name="Briner A.E."/>
            <person name="Felis G.E."/>
            <person name="de Vos W.M."/>
            <person name="Barrangou R."/>
            <person name="Klaenhammer T.R."/>
            <person name="Caufield P.W."/>
            <person name="Cui Y."/>
            <person name="Zhang H."/>
            <person name="O'Toole P.W."/>
        </authorList>
    </citation>
    <scope>NUCLEOTIDE SEQUENCE [LARGE SCALE GENOMIC DNA]</scope>
    <source>
        <strain evidence="4 5">DSM 14340</strain>
    </source>
</reference>
<feature type="transmembrane region" description="Helical" evidence="2">
    <location>
        <begin position="174"/>
        <end position="193"/>
    </location>
</feature>
<keyword evidence="2" id="KW-1133">Transmembrane helix</keyword>
<feature type="transmembrane region" description="Helical" evidence="2">
    <location>
        <begin position="96"/>
        <end position="117"/>
    </location>
</feature>
<evidence type="ECO:0000313" key="5">
    <source>
        <dbReference type="Proteomes" id="UP000051264"/>
    </source>
</evidence>
<dbReference type="Proteomes" id="UP000051264">
    <property type="component" value="Unassembled WGS sequence"/>
</dbReference>
<feature type="transmembrane region" description="Helical" evidence="2">
    <location>
        <begin position="199"/>
        <end position="218"/>
    </location>
</feature>
<accession>A0A0R1S540</accession>
<proteinExistence type="inferred from homology"/>
<feature type="transmembrane region" description="Helical" evidence="2">
    <location>
        <begin position="230"/>
        <end position="248"/>
    </location>
</feature>
<organism evidence="4 5">
    <name type="scientific">Latilactobacillus fuchuensis DSM 14340 = JCM 11249</name>
    <dbReference type="NCBI Taxonomy" id="1423747"/>
    <lineage>
        <taxon>Bacteria</taxon>
        <taxon>Bacillati</taxon>
        <taxon>Bacillota</taxon>
        <taxon>Bacilli</taxon>
        <taxon>Lactobacillales</taxon>
        <taxon>Lactobacillaceae</taxon>
        <taxon>Latilactobacillus</taxon>
    </lineage>
</organism>
<dbReference type="OrthoDB" id="2661755at2"/>
<dbReference type="eggNOG" id="COG1266">
    <property type="taxonomic scope" value="Bacteria"/>
</dbReference>
<dbReference type="EMBL" id="AZEX01000024">
    <property type="protein sequence ID" value="KRL61240.1"/>
    <property type="molecule type" value="Genomic_DNA"/>
</dbReference>
<feature type="domain" description="CAAX prenyl protease 2/Lysostaphin resistance protein A-like" evidence="3">
    <location>
        <begin position="137"/>
        <end position="235"/>
    </location>
</feature>
<dbReference type="Pfam" id="PF02517">
    <property type="entry name" value="Rce1-like"/>
    <property type="match status" value="1"/>
</dbReference>
<dbReference type="GO" id="GO:0080120">
    <property type="term" value="P:CAAX-box protein maturation"/>
    <property type="evidence" value="ECO:0007669"/>
    <property type="project" value="UniProtKB-ARBA"/>
</dbReference>
<feature type="transmembrane region" description="Helical" evidence="2">
    <location>
        <begin position="137"/>
        <end position="162"/>
    </location>
</feature>
<sequence length="250" mass="28108">MQRDYFKIEKNSGDFPYYAGDPQKLTVVQWLGLVLVLLAQFWIMSTATLSFLPKGIATALMDIFLVGVPMGLLWWFTKHAIGALFKPLKWRDTLTIIKYVLLMVVIGLGSTIVLNLIGQTTNGDVAGDQVTGLVGYLAVFLDNILSLFWEELISLIPLLAMMAGLKALGVSRKISIILSTIVTSILFGALHLPSYQWNVPMVFTSIVFLRLILDVLYLKTKNIWLTYMTHLLYDSFVFALPLIFGLIFKH</sequence>
<feature type="transmembrane region" description="Helical" evidence="2">
    <location>
        <begin position="55"/>
        <end position="76"/>
    </location>
</feature>
<dbReference type="GO" id="GO:0004175">
    <property type="term" value="F:endopeptidase activity"/>
    <property type="evidence" value="ECO:0007669"/>
    <property type="project" value="UniProtKB-ARBA"/>
</dbReference>
<comment type="similarity">
    <text evidence="1">Belongs to the UPF0177 family.</text>
</comment>
<dbReference type="RefSeq" id="WP_025083875.1">
    <property type="nucleotide sequence ID" value="NZ_AZEX01000024.1"/>
</dbReference>
<dbReference type="PATRIC" id="fig|1423747.3.peg.908"/>
<dbReference type="InterPro" id="IPR003675">
    <property type="entry name" value="Rce1/LyrA-like_dom"/>
</dbReference>
<evidence type="ECO:0000313" key="4">
    <source>
        <dbReference type="EMBL" id="KRL61240.1"/>
    </source>
</evidence>
<keyword evidence="2" id="KW-0812">Transmembrane</keyword>
<feature type="transmembrane region" description="Helical" evidence="2">
    <location>
        <begin position="25"/>
        <end position="43"/>
    </location>
</feature>
<dbReference type="STRING" id="1423747.FC69_GL000888"/>
<comment type="caution">
    <text evidence="4">The sequence shown here is derived from an EMBL/GenBank/DDBJ whole genome shotgun (WGS) entry which is preliminary data.</text>
</comment>
<evidence type="ECO:0000256" key="1">
    <source>
        <dbReference type="ARBA" id="ARBA00009067"/>
    </source>
</evidence>
<gene>
    <name evidence="4" type="ORF">FC69_GL000888</name>
</gene>